<name>A0AAU8BSV5_9VIBR</name>
<accession>A0AAU8BSV5</accession>
<proteinExistence type="predicted"/>
<keyword evidence="1" id="KW-0614">Plasmid</keyword>
<dbReference type="AlphaFoldDB" id="A0AAU8BSV5"/>
<organism evidence="1">
    <name type="scientific">Vibrio chaetopteri</name>
    <dbReference type="NCBI Taxonomy" id="3016528"/>
    <lineage>
        <taxon>Bacteria</taxon>
        <taxon>Pseudomonadati</taxon>
        <taxon>Pseudomonadota</taxon>
        <taxon>Gammaproteobacteria</taxon>
        <taxon>Vibrionales</taxon>
        <taxon>Vibrionaceae</taxon>
        <taxon>Vibrio</taxon>
    </lineage>
</organism>
<evidence type="ECO:0008006" key="2">
    <source>
        <dbReference type="Google" id="ProtNLM"/>
    </source>
</evidence>
<gene>
    <name evidence="1" type="ORF">PG915_24460</name>
</gene>
<geneLocation type="plasmid" evidence="1">
    <name>p1</name>
</geneLocation>
<dbReference type="RefSeq" id="WP_353500219.1">
    <property type="nucleotide sequence ID" value="NZ_CP115922.1"/>
</dbReference>
<evidence type="ECO:0000313" key="1">
    <source>
        <dbReference type="EMBL" id="XCD19092.1"/>
    </source>
</evidence>
<dbReference type="KEGG" id="vck:PG915_24460"/>
<protein>
    <recommendedName>
        <fullName evidence="2">WYL domain-containing protein</fullName>
    </recommendedName>
</protein>
<sequence length="276" mass="31615">MSKQSTEAMIDRLQALEEGKLLPALRRIYAVDHQSLTSTDLLDAFAVEHRISDAPKELIFLRACKKHKIYIKNDLYRHLLTTLEVEKPIDYLRRHYPVANDGFNAQLSKRYSNQIFSLPALSGDSLNHLLDACELHQSSLAAFLADTSPQLIVALRVNYLTAFINEQGSSHLGNPIITRTKFKNDEEIEFLTDSPVAFLLLKASKKSTIYVDPLHPFNGLENYLLNCNISSNAQVLSWNHSTNEWLPHIELSAELFDFTQPYVPENYLTELRRFLR</sequence>
<dbReference type="EMBL" id="CP115922">
    <property type="protein sequence ID" value="XCD19092.1"/>
    <property type="molecule type" value="Genomic_DNA"/>
</dbReference>
<reference evidence="1" key="1">
    <citation type="submission" date="2023-01" db="EMBL/GenBank/DDBJ databases">
        <title>Vibrio sp. CB1-14 genome sequencing.</title>
        <authorList>
            <person name="Otstavnykh N."/>
            <person name="Isaeva M."/>
            <person name="Meleshko D."/>
        </authorList>
    </citation>
    <scope>NUCLEOTIDE SEQUENCE</scope>
    <source>
        <strain evidence="1">CB1-14</strain>
        <plasmid evidence="1">p1</plasmid>
    </source>
</reference>